<dbReference type="PANTHER" id="PTHR12281:SF2">
    <property type="entry name" value="DEFECTIVE IN CULLIN NEDDYLATION PROTEIN"/>
    <property type="match status" value="1"/>
</dbReference>
<dbReference type="STRING" id="57577.A0A2K3M6I4"/>
<evidence type="ECO:0000256" key="1">
    <source>
        <dbReference type="RuleBase" id="RU410713"/>
    </source>
</evidence>
<dbReference type="Proteomes" id="UP000236291">
    <property type="component" value="Unassembled WGS sequence"/>
</dbReference>
<reference evidence="3 4" key="2">
    <citation type="journal article" date="2017" name="Front. Plant Sci.">
        <title>Gene Classification and Mining of Molecular Markers Useful in Red Clover (Trifolium pratense) Breeding.</title>
        <authorList>
            <person name="Istvanek J."/>
            <person name="Dluhosova J."/>
            <person name="Dluhos P."/>
            <person name="Patkova L."/>
            <person name="Nedelnik J."/>
            <person name="Repkova J."/>
        </authorList>
    </citation>
    <scope>NUCLEOTIDE SEQUENCE [LARGE SCALE GENOMIC DNA]</scope>
    <source>
        <strain evidence="4">cv. Tatra</strain>
        <tissue evidence="3">Young leaves</tissue>
    </source>
</reference>
<dbReference type="InterPro" id="IPR014764">
    <property type="entry name" value="DCN-prot"/>
</dbReference>
<dbReference type="GO" id="GO:0000151">
    <property type="term" value="C:ubiquitin ligase complex"/>
    <property type="evidence" value="ECO:0007669"/>
    <property type="project" value="TreeGrafter"/>
</dbReference>
<gene>
    <name evidence="3" type="ORF">L195_g042463</name>
</gene>
<dbReference type="InterPro" id="IPR042460">
    <property type="entry name" value="DCN1-like_PONY"/>
</dbReference>
<protein>
    <recommendedName>
        <fullName evidence="1">Defective in cullin neddylation protein</fullName>
    </recommendedName>
</protein>
<dbReference type="FunFam" id="1.10.238.200:FF:000003">
    <property type="entry name" value="DCN1-like protein 3"/>
    <property type="match status" value="1"/>
</dbReference>
<dbReference type="Gene3D" id="1.10.238.200">
    <property type="entry name" value="Cullin, PONY binding domain"/>
    <property type="match status" value="1"/>
</dbReference>
<dbReference type="GO" id="GO:0045116">
    <property type="term" value="P:protein neddylation"/>
    <property type="evidence" value="ECO:0007669"/>
    <property type="project" value="TreeGrafter"/>
</dbReference>
<comment type="function">
    <text evidence="1">Neddylation of cullins play an essential role in the regulation of SCF-type complexes activity.</text>
</comment>
<reference evidence="3 4" key="1">
    <citation type="journal article" date="2014" name="Am. J. Bot.">
        <title>Genome assembly and annotation for red clover (Trifolium pratense; Fabaceae).</title>
        <authorList>
            <person name="Istvanek J."/>
            <person name="Jaros M."/>
            <person name="Krenek A."/>
            <person name="Repkova J."/>
        </authorList>
    </citation>
    <scope>NUCLEOTIDE SEQUENCE [LARGE SCALE GENOMIC DNA]</scope>
    <source>
        <strain evidence="4">cv. Tatra</strain>
        <tissue evidence="3">Young leaves</tissue>
    </source>
</reference>
<evidence type="ECO:0000259" key="2">
    <source>
        <dbReference type="PROSITE" id="PS51229"/>
    </source>
</evidence>
<proteinExistence type="predicted"/>
<dbReference type="PANTHER" id="PTHR12281">
    <property type="entry name" value="RP42 RELATED"/>
    <property type="match status" value="1"/>
</dbReference>
<dbReference type="PROSITE" id="PS51229">
    <property type="entry name" value="DCUN1"/>
    <property type="match status" value="1"/>
</dbReference>
<dbReference type="GO" id="GO:0031624">
    <property type="term" value="F:ubiquitin conjugating enzyme binding"/>
    <property type="evidence" value="ECO:0007669"/>
    <property type="project" value="TreeGrafter"/>
</dbReference>
<dbReference type="InterPro" id="IPR005176">
    <property type="entry name" value="PONY_dom"/>
</dbReference>
<name>A0A2K3M6I4_TRIPR</name>
<evidence type="ECO:0000313" key="3">
    <source>
        <dbReference type="EMBL" id="PNX86385.1"/>
    </source>
</evidence>
<dbReference type="AlphaFoldDB" id="A0A2K3M6I4"/>
<dbReference type="GO" id="GO:0032182">
    <property type="term" value="F:ubiquitin-like protein binding"/>
    <property type="evidence" value="ECO:0007669"/>
    <property type="project" value="TreeGrafter"/>
</dbReference>
<accession>A0A2K3M6I4</accession>
<organism evidence="3 4">
    <name type="scientific">Trifolium pratense</name>
    <name type="common">Red clover</name>
    <dbReference type="NCBI Taxonomy" id="57577"/>
    <lineage>
        <taxon>Eukaryota</taxon>
        <taxon>Viridiplantae</taxon>
        <taxon>Streptophyta</taxon>
        <taxon>Embryophyta</taxon>
        <taxon>Tracheophyta</taxon>
        <taxon>Spermatophyta</taxon>
        <taxon>Magnoliopsida</taxon>
        <taxon>eudicotyledons</taxon>
        <taxon>Gunneridae</taxon>
        <taxon>Pentapetalae</taxon>
        <taxon>rosids</taxon>
        <taxon>fabids</taxon>
        <taxon>Fabales</taxon>
        <taxon>Fabaceae</taxon>
        <taxon>Papilionoideae</taxon>
        <taxon>50 kb inversion clade</taxon>
        <taxon>NPAAA clade</taxon>
        <taxon>Hologalegina</taxon>
        <taxon>IRL clade</taxon>
        <taxon>Trifolieae</taxon>
        <taxon>Trifolium</taxon>
    </lineage>
</organism>
<sequence length="85" mass="10002">MWQLLFAEKQWPLVDHWCQFLQARHNKAISRDTWSQLLEFAKTVSSNLSDYDAEGAWPYLIDEFVDYLKENGVNQHGQINDSSLN</sequence>
<evidence type="ECO:0000313" key="4">
    <source>
        <dbReference type="Proteomes" id="UP000236291"/>
    </source>
</evidence>
<feature type="domain" description="DCUN1" evidence="2">
    <location>
        <begin position="1"/>
        <end position="69"/>
    </location>
</feature>
<dbReference type="EMBL" id="ASHM01051053">
    <property type="protein sequence ID" value="PNX86385.1"/>
    <property type="molecule type" value="Genomic_DNA"/>
</dbReference>
<dbReference type="GO" id="GO:0005886">
    <property type="term" value="C:plasma membrane"/>
    <property type="evidence" value="ECO:0007669"/>
    <property type="project" value="UniProtKB-ARBA"/>
</dbReference>
<dbReference type="GO" id="GO:0097602">
    <property type="term" value="F:cullin family protein binding"/>
    <property type="evidence" value="ECO:0007669"/>
    <property type="project" value="TreeGrafter"/>
</dbReference>
<dbReference type="Pfam" id="PF03556">
    <property type="entry name" value="Cullin_binding"/>
    <property type="match status" value="1"/>
</dbReference>
<comment type="caution">
    <text evidence="3">The sequence shown here is derived from an EMBL/GenBank/DDBJ whole genome shotgun (WGS) entry which is preliminary data.</text>
</comment>